<accession>R4X0T1</accession>
<dbReference type="Pfam" id="PF01022">
    <property type="entry name" value="HTH_5"/>
    <property type="match status" value="1"/>
</dbReference>
<dbReference type="InterPro" id="IPR051081">
    <property type="entry name" value="HTH_MetalResp_TranReg"/>
</dbReference>
<dbReference type="CDD" id="cd00090">
    <property type="entry name" value="HTH_ARSR"/>
    <property type="match status" value="1"/>
</dbReference>
<dbReference type="InterPro" id="IPR001845">
    <property type="entry name" value="HTH_ArsR_DNA-bd_dom"/>
</dbReference>
<dbReference type="KEGG" id="buo:BRPE64_DCDS08940"/>
<feature type="domain" description="HTH arsR-type" evidence="4">
    <location>
        <begin position="10"/>
        <end position="97"/>
    </location>
</feature>
<dbReference type="InterPro" id="IPR011991">
    <property type="entry name" value="ArsR-like_HTH"/>
</dbReference>
<evidence type="ECO:0000259" key="4">
    <source>
        <dbReference type="SMART" id="SM00418"/>
    </source>
</evidence>
<evidence type="ECO:0000256" key="1">
    <source>
        <dbReference type="ARBA" id="ARBA00023015"/>
    </source>
</evidence>
<geneLocation type="plasmid" evidence="5 6">
    <name>p1</name>
</geneLocation>
<evidence type="ECO:0000313" key="5">
    <source>
        <dbReference type="EMBL" id="BAN27830.1"/>
    </source>
</evidence>
<keyword evidence="5" id="KW-0614">Plasmid</keyword>
<evidence type="ECO:0000256" key="3">
    <source>
        <dbReference type="ARBA" id="ARBA00023163"/>
    </source>
</evidence>
<dbReference type="PANTHER" id="PTHR33154">
    <property type="entry name" value="TRANSCRIPTIONAL REGULATOR, ARSR FAMILY"/>
    <property type="match status" value="1"/>
</dbReference>
<keyword evidence="3" id="KW-0804">Transcription</keyword>
<organism evidence="5 6">
    <name type="scientific">Caballeronia insecticola</name>
    <dbReference type="NCBI Taxonomy" id="758793"/>
    <lineage>
        <taxon>Bacteria</taxon>
        <taxon>Pseudomonadati</taxon>
        <taxon>Pseudomonadota</taxon>
        <taxon>Betaproteobacteria</taxon>
        <taxon>Burkholderiales</taxon>
        <taxon>Burkholderiaceae</taxon>
        <taxon>Caballeronia</taxon>
    </lineage>
</organism>
<keyword evidence="2" id="KW-0238">DNA-binding</keyword>
<name>R4X0T1_9BURK</name>
<protein>
    <submittedName>
        <fullName evidence="5">Putative transcriptional regulator</fullName>
    </submittedName>
</protein>
<dbReference type="SMART" id="SM00418">
    <property type="entry name" value="HTH_ARSR"/>
    <property type="match status" value="1"/>
</dbReference>
<dbReference type="PATRIC" id="fig|758793.3.peg.6037"/>
<dbReference type="GO" id="GO:0003700">
    <property type="term" value="F:DNA-binding transcription factor activity"/>
    <property type="evidence" value="ECO:0007669"/>
    <property type="project" value="InterPro"/>
</dbReference>
<dbReference type="HOGENOM" id="CLU_097806_10_0_4"/>
<dbReference type="EMBL" id="AP013061">
    <property type="protein sequence ID" value="BAN27830.1"/>
    <property type="molecule type" value="Genomic_DNA"/>
</dbReference>
<dbReference type="InterPro" id="IPR036388">
    <property type="entry name" value="WH-like_DNA-bd_sf"/>
</dbReference>
<reference evidence="5 6" key="1">
    <citation type="journal article" date="2013" name="Genome Announc.">
        <title>Complete Genome Sequence of Burkholderia sp. Strain RPE64, Bacterial Symbiont of the Bean Bug Riptortus pedestris.</title>
        <authorList>
            <person name="Shibata T.F."/>
            <person name="Maeda T."/>
            <person name="Nikoh N."/>
            <person name="Yamaguchi K."/>
            <person name="Oshima K."/>
            <person name="Hattori M."/>
            <person name="Nishiyama T."/>
            <person name="Hasebe M."/>
            <person name="Fukatsu T."/>
            <person name="Kikuchi Y."/>
            <person name="Shigenobu S."/>
        </authorList>
    </citation>
    <scope>NUCLEOTIDE SEQUENCE [LARGE SCALE GENOMIC DNA]</scope>
    <source>
        <plasmid evidence="5 6">p1</plasmid>
    </source>
</reference>
<dbReference type="GO" id="GO:0003677">
    <property type="term" value="F:DNA binding"/>
    <property type="evidence" value="ECO:0007669"/>
    <property type="project" value="UniProtKB-KW"/>
</dbReference>
<keyword evidence="1" id="KW-0805">Transcription regulation</keyword>
<evidence type="ECO:0000256" key="2">
    <source>
        <dbReference type="ARBA" id="ARBA00023125"/>
    </source>
</evidence>
<dbReference type="SUPFAM" id="SSF46785">
    <property type="entry name" value="Winged helix' DNA-binding domain"/>
    <property type="match status" value="1"/>
</dbReference>
<keyword evidence="6" id="KW-1185">Reference proteome</keyword>
<dbReference type="AlphaFoldDB" id="R4X0T1"/>
<reference evidence="5 6" key="2">
    <citation type="journal article" date="2018" name="Int. J. Syst. Evol. Microbiol.">
        <title>Burkholderia insecticola sp. nov., a gut symbiotic bacterium of the bean bug Riptortus pedestris.</title>
        <authorList>
            <person name="Takeshita K."/>
            <person name="Tamaki H."/>
            <person name="Ohbayashi T."/>
            <person name="Meng X.-Y."/>
            <person name="Sone T."/>
            <person name="Mitani Y."/>
            <person name="Peeters C."/>
            <person name="Kikuchi Y."/>
            <person name="Vandamme P."/>
        </authorList>
    </citation>
    <scope>NUCLEOTIDE SEQUENCE [LARGE SCALE GENOMIC DNA]</scope>
    <source>
        <strain evidence="5">RPE64</strain>
        <plasmid evidence="5 6">p1</plasmid>
    </source>
</reference>
<dbReference type="InterPro" id="IPR036390">
    <property type="entry name" value="WH_DNA-bd_sf"/>
</dbReference>
<dbReference type="Gene3D" id="1.10.10.10">
    <property type="entry name" value="Winged helix-like DNA-binding domain superfamily/Winged helix DNA-binding domain"/>
    <property type="match status" value="1"/>
</dbReference>
<sequence length="103" mass="11161">MPSDIMDANLIHKALASSVRRDILAWLKTPGEAFAQERIEFGQGVPSNAIQARSGLSQSTVSAHLAVLVEAGLLISTRVGPFVLMSRNEHVIRSFVTHMHASL</sequence>
<evidence type="ECO:0000313" key="6">
    <source>
        <dbReference type="Proteomes" id="UP000013966"/>
    </source>
</evidence>
<proteinExistence type="predicted"/>
<dbReference type="PANTHER" id="PTHR33154:SF33">
    <property type="entry name" value="TRANSCRIPTIONAL REPRESSOR SDPR"/>
    <property type="match status" value="1"/>
</dbReference>
<gene>
    <name evidence="5" type="ORF">BRPE64_DCDS08940</name>
</gene>
<dbReference type="Proteomes" id="UP000013966">
    <property type="component" value="Plasmid p1"/>
</dbReference>